<protein>
    <recommendedName>
        <fullName evidence="1">Enoyl reductase (ER) domain-containing protein</fullName>
    </recommendedName>
</protein>
<dbReference type="InterPro" id="IPR013154">
    <property type="entry name" value="ADH-like_N"/>
</dbReference>
<dbReference type="GO" id="GO:0016491">
    <property type="term" value="F:oxidoreductase activity"/>
    <property type="evidence" value="ECO:0007669"/>
    <property type="project" value="InterPro"/>
</dbReference>
<reference evidence="2 3" key="1">
    <citation type="submission" date="2022-09" db="EMBL/GenBank/DDBJ databases">
        <authorList>
            <person name="Palmer J.M."/>
        </authorList>
    </citation>
    <scope>NUCLEOTIDE SEQUENCE [LARGE SCALE GENOMIC DNA]</scope>
    <source>
        <strain evidence="2 3">DSM 7382</strain>
    </source>
</reference>
<dbReference type="SMART" id="SM00829">
    <property type="entry name" value="PKS_ER"/>
    <property type="match status" value="1"/>
</dbReference>
<dbReference type="GO" id="GO:0005739">
    <property type="term" value="C:mitochondrion"/>
    <property type="evidence" value="ECO:0007669"/>
    <property type="project" value="TreeGrafter"/>
</dbReference>
<dbReference type="SUPFAM" id="SSF50129">
    <property type="entry name" value="GroES-like"/>
    <property type="match status" value="1"/>
</dbReference>
<proteinExistence type="predicted"/>
<dbReference type="InterPro" id="IPR020843">
    <property type="entry name" value="ER"/>
</dbReference>
<dbReference type="Pfam" id="PF13602">
    <property type="entry name" value="ADH_zinc_N_2"/>
    <property type="match status" value="1"/>
</dbReference>
<sequence>MSNTSSSNPIPDKQKAWRAVKRGTPAEAIRFDKDAPVPSKLKQGEVLVKVQAAALNPVDYKLLGMLPNLIANRPYPMANDIAGVVVASADSKFAVGDEVFGTVWLQAQRKEQQGALAEYVRIAATSIAKRPKDIKPTEAAGISMVAVTASVGLFQHGNLQPGQNVFISGGSTAVGLAAIQFAKAIGCKVTVTGSGPKEEMLRTLGADEFMDYTKGPVYDRLIENPPSPKFDIIFDTVGSVDPKLFSLSEAYLAPDGTFLSVGPQPEGSGKLGQLANFFWTVSRPTWVCGGVNRKLCIFSTSESPEELARVVKFLEEKKFKPAVDSVYSFDQVVEAYNHLMTKRATGKVVIKVDPDVQ</sequence>
<feature type="domain" description="Enoyl reductase (ER)" evidence="1">
    <location>
        <begin position="23"/>
        <end position="350"/>
    </location>
</feature>
<name>A0AAW0GZD2_9APHY</name>
<dbReference type="PANTHER" id="PTHR11695:SF294">
    <property type="entry name" value="RETICULON-4-INTERACTING PROTEIN 1, MITOCHONDRIAL"/>
    <property type="match status" value="1"/>
</dbReference>
<gene>
    <name evidence="2" type="ORF">QCA50_000022</name>
</gene>
<evidence type="ECO:0000259" key="1">
    <source>
        <dbReference type="SMART" id="SM00829"/>
    </source>
</evidence>
<dbReference type="InterPro" id="IPR050700">
    <property type="entry name" value="YIM1/Zinc_Alcohol_DH_Fams"/>
</dbReference>
<dbReference type="EMBL" id="JASBNA010000001">
    <property type="protein sequence ID" value="KAK7695386.1"/>
    <property type="molecule type" value="Genomic_DNA"/>
</dbReference>
<dbReference type="SUPFAM" id="SSF51735">
    <property type="entry name" value="NAD(P)-binding Rossmann-fold domains"/>
    <property type="match status" value="1"/>
</dbReference>
<dbReference type="Pfam" id="PF08240">
    <property type="entry name" value="ADH_N"/>
    <property type="match status" value="1"/>
</dbReference>
<organism evidence="2 3">
    <name type="scientific">Cerrena zonata</name>
    <dbReference type="NCBI Taxonomy" id="2478898"/>
    <lineage>
        <taxon>Eukaryota</taxon>
        <taxon>Fungi</taxon>
        <taxon>Dikarya</taxon>
        <taxon>Basidiomycota</taxon>
        <taxon>Agaricomycotina</taxon>
        <taxon>Agaricomycetes</taxon>
        <taxon>Polyporales</taxon>
        <taxon>Cerrenaceae</taxon>
        <taxon>Cerrena</taxon>
    </lineage>
</organism>
<dbReference type="AlphaFoldDB" id="A0AAW0GZD2"/>
<dbReference type="Gene3D" id="3.90.180.10">
    <property type="entry name" value="Medium-chain alcohol dehydrogenases, catalytic domain"/>
    <property type="match status" value="1"/>
</dbReference>
<keyword evidence="3" id="KW-1185">Reference proteome</keyword>
<dbReference type="CDD" id="cd08267">
    <property type="entry name" value="MDR1"/>
    <property type="match status" value="1"/>
</dbReference>
<dbReference type="Proteomes" id="UP001385951">
    <property type="component" value="Unassembled WGS sequence"/>
</dbReference>
<dbReference type="InterPro" id="IPR036291">
    <property type="entry name" value="NAD(P)-bd_dom_sf"/>
</dbReference>
<dbReference type="InterPro" id="IPR011032">
    <property type="entry name" value="GroES-like_sf"/>
</dbReference>
<evidence type="ECO:0000313" key="2">
    <source>
        <dbReference type="EMBL" id="KAK7695386.1"/>
    </source>
</evidence>
<evidence type="ECO:0000313" key="3">
    <source>
        <dbReference type="Proteomes" id="UP001385951"/>
    </source>
</evidence>
<comment type="caution">
    <text evidence="2">The sequence shown here is derived from an EMBL/GenBank/DDBJ whole genome shotgun (WGS) entry which is preliminary data.</text>
</comment>
<dbReference type="PANTHER" id="PTHR11695">
    <property type="entry name" value="ALCOHOL DEHYDROGENASE RELATED"/>
    <property type="match status" value="1"/>
</dbReference>
<accession>A0AAW0GZD2</accession>
<dbReference type="Gene3D" id="3.40.50.720">
    <property type="entry name" value="NAD(P)-binding Rossmann-like Domain"/>
    <property type="match status" value="1"/>
</dbReference>